<dbReference type="PROSITE" id="PS00470">
    <property type="entry name" value="IDH_IMDH"/>
    <property type="match status" value="1"/>
</dbReference>
<dbReference type="Proteomes" id="UP001213504">
    <property type="component" value="Chromosome"/>
</dbReference>
<evidence type="ECO:0000313" key="5">
    <source>
        <dbReference type="EMBL" id="WFP23312.1"/>
    </source>
</evidence>
<gene>
    <name evidence="5" type="ORF">P9A14_14130</name>
</gene>
<name>A0AAX3T2D7_9ACTN</name>
<dbReference type="GO" id="GO:0051287">
    <property type="term" value="F:NAD binding"/>
    <property type="evidence" value="ECO:0007669"/>
    <property type="project" value="InterPro"/>
</dbReference>
<dbReference type="RefSeq" id="WP_165629949.1">
    <property type="nucleotide sequence ID" value="NZ_CP121270.1"/>
</dbReference>
<evidence type="ECO:0000259" key="4">
    <source>
        <dbReference type="SMART" id="SM01329"/>
    </source>
</evidence>
<protein>
    <submittedName>
        <fullName evidence="5">Isocitrate/isopropylmalate family dehydrogenase</fullName>
    </submittedName>
</protein>
<comment type="similarity">
    <text evidence="1">Belongs to the isocitrate and isopropylmalate dehydrogenases family.</text>
</comment>
<reference evidence="5" key="1">
    <citation type="submission" date="2023-04" db="EMBL/GenBank/DDBJ databases">
        <title>Complete genome sequence of a phthalic acid esters degrading bacterial strain.</title>
        <authorList>
            <person name="Weng L."/>
            <person name="Jia Y."/>
            <person name="Ren L."/>
        </authorList>
    </citation>
    <scope>NUCLEOTIDE SEQUENCE</scope>
    <source>
        <strain evidence="5">RL-LY01</strain>
    </source>
</reference>
<evidence type="ECO:0000256" key="3">
    <source>
        <dbReference type="ARBA" id="ARBA00023211"/>
    </source>
</evidence>
<sequence>MGDRDREFGVLVGDGIGPEIVPAAVTIAEAAARAESIEISWQHLPFGLSAITSHGDPVPAETLTALDELGFWIVGPHDSAAYPPGHGDRTPGAVLRTRYDLFANLRPARAFPGVPALRPDMDVLVVRENSEGFYADRNMAVGSGEFMPTPDVALAVGLVTRAASERIARVACAAAIERAGSDRQPRLTIVHKANVLRMTTGLFRDACRDIAAGFPEIEVSEQHVDAMAALLVRRPADFDVLVTENLFGDVLSDLAGELAGSLGIAGSVNSSESRVMAQASHGAAPDIAGRGIANPVAMIASVAMGFQRYGQMTDDAALVAAGARIDSAVAETLAHTATRDLGGEVTTAEFADAVVRRIVEG</sequence>
<organism evidence="5 6">
    <name type="scientific">Gordonia hongkongensis</name>
    <dbReference type="NCBI Taxonomy" id="1701090"/>
    <lineage>
        <taxon>Bacteria</taxon>
        <taxon>Bacillati</taxon>
        <taxon>Actinomycetota</taxon>
        <taxon>Actinomycetes</taxon>
        <taxon>Mycobacteriales</taxon>
        <taxon>Gordoniaceae</taxon>
        <taxon>Gordonia</taxon>
    </lineage>
</organism>
<dbReference type="SUPFAM" id="SSF53659">
    <property type="entry name" value="Isocitrate/Isopropylmalate dehydrogenase-like"/>
    <property type="match status" value="1"/>
</dbReference>
<dbReference type="InterPro" id="IPR024084">
    <property type="entry name" value="IsoPropMal-DH-like_dom"/>
</dbReference>
<evidence type="ECO:0000313" key="6">
    <source>
        <dbReference type="Proteomes" id="UP001213504"/>
    </source>
</evidence>
<dbReference type="GO" id="GO:0006102">
    <property type="term" value="P:isocitrate metabolic process"/>
    <property type="evidence" value="ECO:0007669"/>
    <property type="project" value="TreeGrafter"/>
</dbReference>
<dbReference type="Gene3D" id="3.40.718.10">
    <property type="entry name" value="Isopropylmalate Dehydrogenase"/>
    <property type="match status" value="1"/>
</dbReference>
<dbReference type="InterPro" id="IPR019818">
    <property type="entry name" value="IsoCit/isopropylmalate_DH_CS"/>
</dbReference>
<keyword evidence="3" id="KW-0464">Manganese</keyword>
<dbReference type="Pfam" id="PF00180">
    <property type="entry name" value="Iso_dh"/>
    <property type="match status" value="1"/>
</dbReference>
<dbReference type="PANTHER" id="PTHR11835">
    <property type="entry name" value="DECARBOXYLATING DEHYDROGENASES-ISOCITRATE, ISOPROPYLMALATE, TARTRATE"/>
    <property type="match status" value="1"/>
</dbReference>
<keyword evidence="2" id="KW-0560">Oxidoreductase</keyword>
<dbReference type="GO" id="GO:0006099">
    <property type="term" value="P:tricarboxylic acid cycle"/>
    <property type="evidence" value="ECO:0007669"/>
    <property type="project" value="TreeGrafter"/>
</dbReference>
<dbReference type="GO" id="GO:0000287">
    <property type="term" value="F:magnesium ion binding"/>
    <property type="evidence" value="ECO:0007669"/>
    <property type="project" value="InterPro"/>
</dbReference>
<dbReference type="AlphaFoldDB" id="A0AAX3T2D7"/>
<proteinExistence type="inferred from homology"/>
<dbReference type="GO" id="GO:0004449">
    <property type="term" value="F:isocitrate dehydrogenase (NAD+) activity"/>
    <property type="evidence" value="ECO:0007669"/>
    <property type="project" value="TreeGrafter"/>
</dbReference>
<dbReference type="EMBL" id="CP121270">
    <property type="protein sequence ID" value="WFP23312.1"/>
    <property type="molecule type" value="Genomic_DNA"/>
</dbReference>
<evidence type="ECO:0000256" key="2">
    <source>
        <dbReference type="ARBA" id="ARBA00023002"/>
    </source>
</evidence>
<accession>A0AAX3T2D7</accession>
<evidence type="ECO:0000256" key="1">
    <source>
        <dbReference type="ARBA" id="ARBA00007769"/>
    </source>
</evidence>
<dbReference type="PANTHER" id="PTHR11835:SF34">
    <property type="entry name" value="ISOCITRATE DEHYDROGENASE [NAD] SUBUNIT ALPHA, MITOCHONDRIAL"/>
    <property type="match status" value="1"/>
</dbReference>
<dbReference type="SMART" id="SM01329">
    <property type="entry name" value="Iso_dh"/>
    <property type="match status" value="1"/>
</dbReference>
<feature type="domain" description="Isopropylmalate dehydrogenase-like" evidence="4">
    <location>
        <begin position="7"/>
        <end position="354"/>
    </location>
</feature>